<dbReference type="RefSeq" id="WP_268607986.1">
    <property type="nucleotide sequence ID" value="NZ_CP113797.1"/>
</dbReference>
<dbReference type="GO" id="GO:0043565">
    <property type="term" value="F:sequence-specific DNA binding"/>
    <property type="evidence" value="ECO:0007669"/>
    <property type="project" value="InterPro"/>
</dbReference>
<name>A0A9E9C6U1_9CYAN</name>
<evidence type="ECO:0000256" key="2">
    <source>
        <dbReference type="ARBA" id="ARBA00023125"/>
    </source>
</evidence>
<accession>A0A9E9C6U1</accession>
<dbReference type="Gene3D" id="1.10.10.10">
    <property type="entry name" value="Winged helix-like DNA-binding domain superfamily/Winged helix DNA-binding domain"/>
    <property type="match status" value="1"/>
</dbReference>
<protein>
    <submittedName>
        <fullName evidence="5">Lrp/AsnC family transcriptional regulator</fullName>
    </submittedName>
</protein>
<dbReference type="SUPFAM" id="SSF54909">
    <property type="entry name" value="Dimeric alpha+beta barrel"/>
    <property type="match status" value="1"/>
</dbReference>
<dbReference type="Gene3D" id="3.30.70.920">
    <property type="match status" value="1"/>
</dbReference>
<reference evidence="5" key="1">
    <citation type="submission" date="2022-12" db="EMBL/GenBank/DDBJ databases">
        <title>Polyphasic identification of a Novel Hot-Spring Cyanobacterium Ocullathermofonsia sinensis gen nov. sp. nov. and Genomic Insights on its Adaptations to the Thermal Habitat.</title>
        <authorList>
            <person name="Daroch M."/>
            <person name="Tang J."/>
            <person name="Jiang Y."/>
        </authorList>
    </citation>
    <scope>NUCLEOTIDE SEQUENCE</scope>
    <source>
        <strain evidence="5">PKUAC-SCTA174</strain>
    </source>
</reference>
<dbReference type="PRINTS" id="PR00033">
    <property type="entry name" value="HTHASNC"/>
</dbReference>
<dbReference type="SUPFAM" id="SSF46785">
    <property type="entry name" value="Winged helix' DNA-binding domain"/>
    <property type="match status" value="1"/>
</dbReference>
<evidence type="ECO:0000313" key="6">
    <source>
        <dbReference type="Proteomes" id="UP001163152"/>
    </source>
</evidence>
<feature type="domain" description="HTH asnC-type" evidence="4">
    <location>
        <begin position="3"/>
        <end position="64"/>
    </location>
</feature>
<gene>
    <name evidence="5" type="ORF">OXH18_15395</name>
</gene>
<dbReference type="KEGG" id="tsin:OXH18_15395"/>
<dbReference type="InterPro" id="IPR011008">
    <property type="entry name" value="Dimeric_a/b-barrel"/>
</dbReference>
<dbReference type="AlphaFoldDB" id="A0A9E9C6U1"/>
<organism evidence="5 6">
    <name type="scientific">Thermocoleostomius sinensis A174</name>
    <dbReference type="NCBI Taxonomy" id="2016057"/>
    <lineage>
        <taxon>Bacteria</taxon>
        <taxon>Bacillati</taxon>
        <taxon>Cyanobacteriota</taxon>
        <taxon>Cyanophyceae</taxon>
        <taxon>Oculatellales</taxon>
        <taxon>Oculatellaceae</taxon>
        <taxon>Thermocoleostomius</taxon>
    </lineage>
</organism>
<sequence length="158" mass="17779">MDLDSVDYKAIQHLMTQGRITWAELATVLGLSAPATADRVRRLEEKQVITGYAAIVNPSAIGCDLLAFIAVTLEHPRHRDQFLEILQRLPEIQECHHVTGDDDYLLKVRCRTTQDLEHLISEELKRLPGLLKTRTTIALSTVKETTALPIQTPDSQRS</sequence>
<dbReference type="GO" id="GO:0043200">
    <property type="term" value="P:response to amino acid"/>
    <property type="evidence" value="ECO:0007669"/>
    <property type="project" value="TreeGrafter"/>
</dbReference>
<evidence type="ECO:0000256" key="3">
    <source>
        <dbReference type="ARBA" id="ARBA00023163"/>
    </source>
</evidence>
<dbReference type="EMBL" id="CP113797">
    <property type="protein sequence ID" value="WAL58563.1"/>
    <property type="molecule type" value="Genomic_DNA"/>
</dbReference>
<keyword evidence="6" id="KW-1185">Reference proteome</keyword>
<keyword evidence="3" id="KW-0804">Transcription</keyword>
<dbReference type="Pfam" id="PF01037">
    <property type="entry name" value="AsnC_trans_reg"/>
    <property type="match status" value="1"/>
</dbReference>
<keyword evidence="2" id="KW-0238">DNA-binding</keyword>
<dbReference type="InterPro" id="IPR019888">
    <property type="entry name" value="Tscrpt_reg_AsnC-like"/>
</dbReference>
<dbReference type="PANTHER" id="PTHR30154">
    <property type="entry name" value="LEUCINE-RESPONSIVE REGULATORY PROTEIN"/>
    <property type="match status" value="1"/>
</dbReference>
<dbReference type="PANTHER" id="PTHR30154:SF34">
    <property type="entry name" value="TRANSCRIPTIONAL REGULATOR AZLB"/>
    <property type="match status" value="1"/>
</dbReference>
<dbReference type="InterPro" id="IPR019887">
    <property type="entry name" value="Tscrpt_reg_AsnC/Lrp_C"/>
</dbReference>
<dbReference type="InterPro" id="IPR036390">
    <property type="entry name" value="WH_DNA-bd_sf"/>
</dbReference>
<evidence type="ECO:0000259" key="4">
    <source>
        <dbReference type="PROSITE" id="PS50956"/>
    </source>
</evidence>
<dbReference type="Pfam" id="PF13404">
    <property type="entry name" value="HTH_AsnC-type"/>
    <property type="match status" value="1"/>
</dbReference>
<dbReference type="Proteomes" id="UP001163152">
    <property type="component" value="Chromosome"/>
</dbReference>
<dbReference type="GO" id="GO:0005829">
    <property type="term" value="C:cytosol"/>
    <property type="evidence" value="ECO:0007669"/>
    <property type="project" value="TreeGrafter"/>
</dbReference>
<dbReference type="InterPro" id="IPR000485">
    <property type="entry name" value="AsnC-type_HTH_dom"/>
</dbReference>
<evidence type="ECO:0000313" key="5">
    <source>
        <dbReference type="EMBL" id="WAL58563.1"/>
    </source>
</evidence>
<dbReference type="SMART" id="SM00344">
    <property type="entry name" value="HTH_ASNC"/>
    <property type="match status" value="1"/>
</dbReference>
<dbReference type="PROSITE" id="PS50956">
    <property type="entry name" value="HTH_ASNC_2"/>
    <property type="match status" value="1"/>
</dbReference>
<evidence type="ECO:0000256" key="1">
    <source>
        <dbReference type="ARBA" id="ARBA00023015"/>
    </source>
</evidence>
<proteinExistence type="predicted"/>
<dbReference type="InterPro" id="IPR036388">
    <property type="entry name" value="WH-like_DNA-bd_sf"/>
</dbReference>
<keyword evidence="1" id="KW-0805">Transcription regulation</keyword>